<name>E6PJB5_9ZZZZ</name>
<dbReference type="Gene3D" id="3.40.50.300">
    <property type="entry name" value="P-loop containing nucleotide triphosphate hydrolases"/>
    <property type="match status" value="1"/>
</dbReference>
<dbReference type="Pfam" id="PF02534">
    <property type="entry name" value="T4SS-DNA_transf"/>
    <property type="match status" value="1"/>
</dbReference>
<accession>E6PJB5</accession>
<dbReference type="InterPro" id="IPR051539">
    <property type="entry name" value="T4SS-coupling_protein"/>
</dbReference>
<organism evidence="8">
    <name type="scientific">mine drainage metagenome</name>
    <dbReference type="NCBI Taxonomy" id="410659"/>
    <lineage>
        <taxon>unclassified sequences</taxon>
        <taxon>metagenomes</taxon>
        <taxon>ecological metagenomes</taxon>
    </lineage>
</organism>
<dbReference type="SUPFAM" id="SSF52540">
    <property type="entry name" value="P-loop containing nucleoside triphosphate hydrolases"/>
    <property type="match status" value="1"/>
</dbReference>
<feature type="transmembrane region" description="Helical" evidence="7">
    <location>
        <begin position="12"/>
        <end position="31"/>
    </location>
</feature>
<evidence type="ECO:0000256" key="1">
    <source>
        <dbReference type="ARBA" id="ARBA00004651"/>
    </source>
</evidence>
<evidence type="ECO:0000256" key="3">
    <source>
        <dbReference type="ARBA" id="ARBA00022475"/>
    </source>
</evidence>
<dbReference type="PANTHER" id="PTHR37937">
    <property type="entry name" value="CONJUGATIVE TRANSFER: DNA TRANSPORT"/>
    <property type="match status" value="1"/>
</dbReference>
<keyword evidence="5 7" id="KW-1133">Transmembrane helix</keyword>
<evidence type="ECO:0000313" key="8">
    <source>
        <dbReference type="EMBL" id="CBH76557.1"/>
    </source>
</evidence>
<dbReference type="PANTHER" id="PTHR37937:SF1">
    <property type="entry name" value="CONJUGATIVE TRANSFER: DNA TRANSPORT"/>
    <property type="match status" value="1"/>
</dbReference>
<protein>
    <submittedName>
        <fullName evidence="8">Putative Conjugal transfer protein traG</fullName>
    </submittedName>
</protein>
<keyword evidence="3" id="KW-1003">Cell membrane</keyword>
<dbReference type="GO" id="GO:0005886">
    <property type="term" value="C:plasma membrane"/>
    <property type="evidence" value="ECO:0007669"/>
    <property type="project" value="UniProtKB-SubCell"/>
</dbReference>
<sequence length="574" mass="63574">MAKQVAAPKDGRGALLAFVVAGLIFLAMLSVETQHFARLDGYRPVDVGRPTVGDFYAPWASYEWMLRFDLQPNIVAGLLTKQPLMLPRPNEHAWARAAFAAERQRLPWEAGGSFVLLIVLALWWTRDRKNSDLHGAAGWASARDIRRSALSHAEYGVVLGQRKALFGRPGRLFVHNDTQNVLALGPPGEGKTDGIARPTLVKTWLYWSAIVFDPADELTGLTARIRATTTRVRIFDPRNPQGARFNPLAGIAVGDVDGVRAVLASYFFDRDVSEMSSDARFFESRALALATAVVSHVIELGTPTLEAAARYVVDPAWTSDAEMCESLAKSQIRYVQETGAEFARMTDKQRAPFVASLNDRLELFRSPDVARATGASDVAPADLRREATTLYLVVREKDQASLNPLMRMVLTRFLHDLTARLPHEDEQRILLMIDEFPLLRAPIIAQQLATMRKYWIHAVLLAQSLAQIRDTYGANETVSGMCDVRVFFSSVDTATQQLASDTCGQTTRWAESMHRDSVGKSAYATSEAGRPLLYPHELADMKAKGEVIIYKKGESPIKARPVRAHADPRFASAS</sequence>
<keyword evidence="4 7" id="KW-0812">Transmembrane</keyword>
<dbReference type="EMBL" id="CABL01000020">
    <property type="protein sequence ID" value="CBH76557.1"/>
    <property type="molecule type" value="Genomic_DNA"/>
</dbReference>
<keyword evidence="6 7" id="KW-0472">Membrane</keyword>
<comment type="similarity">
    <text evidence="2">Belongs to the VirD4/TraG family.</text>
</comment>
<dbReference type="InterPro" id="IPR027417">
    <property type="entry name" value="P-loop_NTPase"/>
</dbReference>
<reference evidence="8" key="1">
    <citation type="submission" date="2009-10" db="EMBL/GenBank/DDBJ databases">
        <title>Diversity of trophic interactions inside an arsenic-rich microbial ecosystem.</title>
        <authorList>
            <person name="Bertin P.N."/>
            <person name="Heinrich-Salmeron A."/>
            <person name="Pelletier E."/>
            <person name="Goulhen-Chollet F."/>
            <person name="Arsene-Ploetze F."/>
            <person name="Gallien S."/>
            <person name="Calteau A."/>
            <person name="Vallenet D."/>
            <person name="Casiot C."/>
            <person name="Chane-Woon-Ming B."/>
            <person name="Giloteaux L."/>
            <person name="Barakat M."/>
            <person name="Bonnefoy V."/>
            <person name="Bruneel O."/>
            <person name="Chandler M."/>
            <person name="Cleiss J."/>
            <person name="Duran R."/>
            <person name="Elbaz-Poulichet F."/>
            <person name="Fonknechten N."/>
            <person name="Lauga B."/>
            <person name="Mornico D."/>
            <person name="Ortet P."/>
            <person name="Schaeffer C."/>
            <person name="Siguier P."/>
            <person name="Alexander Thil Smith A."/>
            <person name="Van Dorsselaer A."/>
            <person name="Weissenbach J."/>
            <person name="Medigue C."/>
            <person name="Le Paslier D."/>
        </authorList>
    </citation>
    <scope>NUCLEOTIDE SEQUENCE</scope>
</reference>
<dbReference type="AlphaFoldDB" id="E6PJB5"/>
<proteinExistence type="inferred from homology"/>
<dbReference type="InterPro" id="IPR003688">
    <property type="entry name" value="TraG/VirD4"/>
</dbReference>
<evidence type="ECO:0000256" key="4">
    <source>
        <dbReference type="ARBA" id="ARBA00022692"/>
    </source>
</evidence>
<evidence type="ECO:0000256" key="2">
    <source>
        <dbReference type="ARBA" id="ARBA00008806"/>
    </source>
</evidence>
<dbReference type="CDD" id="cd01127">
    <property type="entry name" value="TrwB_TraG_TraD_VirD4"/>
    <property type="match status" value="1"/>
</dbReference>
<gene>
    <name evidence="8" type="ORF">CARN1_2422</name>
</gene>
<evidence type="ECO:0000256" key="7">
    <source>
        <dbReference type="SAM" id="Phobius"/>
    </source>
</evidence>
<comment type="caution">
    <text evidence="8">The sequence shown here is derived from an EMBL/GenBank/DDBJ whole genome shotgun (WGS) entry which is preliminary data.</text>
</comment>
<evidence type="ECO:0000256" key="6">
    <source>
        <dbReference type="ARBA" id="ARBA00023136"/>
    </source>
</evidence>
<comment type="subcellular location">
    <subcellularLocation>
        <location evidence="1">Cell membrane</location>
        <topology evidence="1">Multi-pass membrane protein</topology>
    </subcellularLocation>
</comment>
<evidence type="ECO:0000256" key="5">
    <source>
        <dbReference type="ARBA" id="ARBA00022989"/>
    </source>
</evidence>